<feature type="region of interest" description="Disordered" evidence="1">
    <location>
        <begin position="14"/>
        <end position="71"/>
    </location>
</feature>
<reference evidence="3 4" key="1">
    <citation type="submission" date="2015-03" db="EMBL/GenBank/DDBJ databases">
        <authorList>
            <person name="Morales-Cruz A."/>
            <person name="Amrine K.C."/>
            <person name="Cantu D."/>
        </authorList>
    </citation>
    <scope>NUCLEOTIDE SEQUENCE [LARGE SCALE GENOMIC DNA]</scope>
    <source>
        <strain evidence="3">DS831</strain>
    </source>
</reference>
<dbReference type="EMBL" id="LAQI01000405">
    <property type="protein sequence ID" value="KKY13110.1"/>
    <property type="molecule type" value="Genomic_DNA"/>
</dbReference>
<dbReference type="AlphaFoldDB" id="A0A0G2G7D0"/>
<dbReference type="Gene3D" id="3.40.50.150">
    <property type="entry name" value="Vaccinia Virus protein VP39"/>
    <property type="match status" value="1"/>
</dbReference>
<feature type="compositionally biased region" description="Low complexity" evidence="1">
    <location>
        <begin position="114"/>
        <end position="125"/>
    </location>
</feature>
<sequence length="728" mass="79809">MAWLASRVGAWLSTIPPSSSLPTAQPTPPRPLKRRRLALADRDINAAMSPPNTPAKRPKTAPAADALDDTPRPQRAIAPLVANTVLSQAGAVAQYAAALNGAPDVPDAVDARPTSTAGSTSTAASGKRKRPRSPVKAMADLRLADAGIEYRDLEKRVDELPAQVRQLHDDILACADGEAIVPADISADFARAAGRHHRLRPHNLRTHDALPKETLLAELREAERVRDATLECIEEHDAEPTWNSEVHCRILRLALEHHPAVGYKDVTTAKIWPAHLAPALASGDLVESKMVDYAIYLCPERAGIKQAVDGLLQRQPLGLQSVNQTRYDSLRHRPIAISVETKTPDASEEQAKVQLIVWAAAQLNRLRMLSPGVHLLVLPLLFVSGPSWHLLFASMDPDGSLRLYGKLDMGETRSLPGSYKLLASLRRLAAWVEHDFRDCANTAEQKRLHAQLIIGAAAFDNQLLVFPGAEDLLARPNLRILDNAGADGFQLTELRKQLKHPESAELVSADIAPFPGETGEIGVGEGVRLVKQDFTEDWPSEWEGKFDLVLQRTCLSFHPTWSSAVATTHRLLRLLRPGGWIQLVDGAPPYGPVQPATDPPHAKFFKSIGRAPSPADAANGIDPPIPTRLPELLAEAAATEGVVLENSGERREPSKWGKAADGEEMQDLGVQTIMGIVENVEKLWERYPQVRRVGPEEWERLTEDVMRELREVGFEIETAAVWGRRPEV</sequence>
<evidence type="ECO:0000313" key="4">
    <source>
        <dbReference type="Proteomes" id="UP000034182"/>
    </source>
</evidence>
<dbReference type="Proteomes" id="UP000034182">
    <property type="component" value="Unassembled WGS sequence"/>
</dbReference>
<dbReference type="CDD" id="cd02440">
    <property type="entry name" value="AdoMet_MTases"/>
    <property type="match status" value="1"/>
</dbReference>
<gene>
    <name evidence="3" type="ORF">UCDDS831_g09314</name>
</gene>
<proteinExistence type="predicted"/>
<dbReference type="InterPro" id="IPR046797">
    <property type="entry name" value="PDDEXK_12"/>
</dbReference>
<dbReference type="Pfam" id="PF20516">
    <property type="entry name" value="PDDEXK_12"/>
    <property type="match status" value="1"/>
</dbReference>
<protein>
    <recommendedName>
        <fullName evidence="2">PD-(D/E)XK nuclease-like domain-containing protein</fullName>
    </recommendedName>
</protein>
<feature type="domain" description="PD-(D/E)XK nuclease-like" evidence="2">
    <location>
        <begin position="197"/>
        <end position="437"/>
    </location>
</feature>
<dbReference type="InterPro" id="IPR029063">
    <property type="entry name" value="SAM-dependent_MTases_sf"/>
</dbReference>
<comment type="caution">
    <text evidence="3">The sequence shown here is derived from an EMBL/GenBank/DDBJ whole genome shotgun (WGS) entry which is preliminary data.</text>
</comment>
<evidence type="ECO:0000313" key="3">
    <source>
        <dbReference type="EMBL" id="KKY13110.1"/>
    </source>
</evidence>
<organism evidence="3 4">
    <name type="scientific">Diplodia seriata</name>
    <dbReference type="NCBI Taxonomy" id="420778"/>
    <lineage>
        <taxon>Eukaryota</taxon>
        <taxon>Fungi</taxon>
        <taxon>Dikarya</taxon>
        <taxon>Ascomycota</taxon>
        <taxon>Pezizomycotina</taxon>
        <taxon>Dothideomycetes</taxon>
        <taxon>Dothideomycetes incertae sedis</taxon>
        <taxon>Botryosphaeriales</taxon>
        <taxon>Botryosphaeriaceae</taxon>
        <taxon>Diplodia</taxon>
    </lineage>
</organism>
<dbReference type="SUPFAM" id="SSF53335">
    <property type="entry name" value="S-adenosyl-L-methionine-dependent methyltransferases"/>
    <property type="match status" value="1"/>
</dbReference>
<feature type="region of interest" description="Disordered" evidence="1">
    <location>
        <begin position="107"/>
        <end position="135"/>
    </location>
</feature>
<evidence type="ECO:0000256" key="1">
    <source>
        <dbReference type="SAM" id="MobiDB-lite"/>
    </source>
</evidence>
<evidence type="ECO:0000259" key="2">
    <source>
        <dbReference type="Pfam" id="PF20516"/>
    </source>
</evidence>
<reference evidence="3 4" key="2">
    <citation type="submission" date="2015-05" db="EMBL/GenBank/DDBJ databases">
        <title>Distinctive expansion of gene families associated with plant cell wall degradation and secondary metabolism in the genomes of grapevine trunk pathogens.</title>
        <authorList>
            <person name="Lawrence D.P."/>
            <person name="Travadon R."/>
            <person name="Rolshausen P.E."/>
            <person name="Baumgartner K."/>
        </authorList>
    </citation>
    <scope>NUCLEOTIDE SEQUENCE [LARGE SCALE GENOMIC DNA]</scope>
    <source>
        <strain evidence="3">DS831</strain>
    </source>
</reference>
<feature type="compositionally biased region" description="Low complexity" evidence="1">
    <location>
        <begin position="14"/>
        <end position="23"/>
    </location>
</feature>
<name>A0A0G2G7D0_9PEZI</name>
<accession>A0A0G2G7D0</accession>